<comment type="similarity">
    <text evidence="7">Belongs to the DHHC palmitoyltransferase family.</text>
</comment>
<keyword evidence="4 7" id="KW-1133">Transmembrane helix</keyword>
<feature type="transmembrane region" description="Helical" evidence="7">
    <location>
        <begin position="157"/>
        <end position="176"/>
    </location>
</feature>
<keyword evidence="2 7" id="KW-0808">Transferase</keyword>
<evidence type="ECO:0000256" key="3">
    <source>
        <dbReference type="ARBA" id="ARBA00022692"/>
    </source>
</evidence>
<dbReference type="PANTHER" id="PTHR12246">
    <property type="entry name" value="PALMITOYLTRANSFERASE ZDHHC16"/>
    <property type="match status" value="1"/>
</dbReference>
<keyword evidence="5 7" id="KW-0472">Membrane</keyword>
<feature type="transmembrane region" description="Helical" evidence="7">
    <location>
        <begin position="60"/>
        <end position="77"/>
    </location>
</feature>
<reference evidence="9" key="1">
    <citation type="submission" date="2021-01" db="EMBL/GenBank/DDBJ databases">
        <authorList>
            <person name="Corre E."/>
            <person name="Pelletier E."/>
            <person name="Niang G."/>
            <person name="Scheremetjew M."/>
            <person name="Finn R."/>
            <person name="Kale V."/>
            <person name="Holt S."/>
            <person name="Cochrane G."/>
            <person name="Meng A."/>
            <person name="Brown T."/>
            <person name="Cohen L."/>
        </authorList>
    </citation>
    <scope>NUCLEOTIDE SEQUENCE</scope>
</reference>
<comment type="domain">
    <text evidence="7">The DHHC domain is required for palmitoyltransferase activity.</text>
</comment>
<dbReference type="GO" id="GO:0016020">
    <property type="term" value="C:membrane"/>
    <property type="evidence" value="ECO:0007669"/>
    <property type="project" value="UniProtKB-SubCell"/>
</dbReference>
<accession>A0A7S1AL11</accession>
<evidence type="ECO:0000256" key="1">
    <source>
        <dbReference type="ARBA" id="ARBA00004141"/>
    </source>
</evidence>
<organism evidence="9">
    <name type="scientific">Noctiluca scintillans</name>
    <name type="common">Sea sparkle</name>
    <name type="synonym">Red tide dinoflagellate</name>
    <dbReference type="NCBI Taxonomy" id="2966"/>
    <lineage>
        <taxon>Eukaryota</taxon>
        <taxon>Sar</taxon>
        <taxon>Alveolata</taxon>
        <taxon>Dinophyceae</taxon>
        <taxon>Noctilucales</taxon>
        <taxon>Noctilucaceae</taxon>
        <taxon>Noctiluca</taxon>
    </lineage>
</organism>
<feature type="transmembrane region" description="Helical" evidence="7">
    <location>
        <begin position="30"/>
        <end position="48"/>
    </location>
</feature>
<feature type="transmembrane region" description="Helical" evidence="7">
    <location>
        <begin position="197"/>
        <end position="222"/>
    </location>
</feature>
<dbReference type="PROSITE" id="PS50216">
    <property type="entry name" value="DHHC"/>
    <property type="match status" value="1"/>
</dbReference>
<evidence type="ECO:0000313" key="9">
    <source>
        <dbReference type="EMBL" id="CAD8857424.1"/>
    </source>
</evidence>
<name>A0A7S1AL11_NOCSC</name>
<dbReference type="InterPro" id="IPR039859">
    <property type="entry name" value="PFA4/ZDH16/20/ERF2-like"/>
</dbReference>
<dbReference type="AlphaFoldDB" id="A0A7S1AL11"/>
<evidence type="ECO:0000256" key="6">
    <source>
        <dbReference type="ARBA" id="ARBA00023315"/>
    </source>
</evidence>
<evidence type="ECO:0000256" key="2">
    <source>
        <dbReference type="ARBA" id="ARBA00022679"/>
    </source>
</evidence>
<proteinExistence type="inferred from homology"/>
<keyword evidence="6 7" id="KW-0012">Acyltransferase</keyword>
<gene>
    <name evidence="9" type="ORF">NSCI0253_LOCUS31776</name>
</gene>
<comment type="subcellular location">
    <subcellularLocation>
        <location evidence="1">Membrane</location>
        <topology evidence="1">Multi-pass membrane protein</topology>
    </subcellularLocation>
</comment>
<dbReference type="EMBL" id="HBFQ01044842">
    <property type="protein sequence ID" value="CAD8857424.1"/>
    <property type="molecule type" value="Transcribed_RNA"/>
</dbReference>
<evidence type="ECO:0000259" key="8">
    <source>
        <dbReference type="Pfam" id="PF01529"/>
    </source>
</evidence>
<dbReference type="GO" id="GO:0019706">
    <property type="term" value="F:protein-cysteine S-palmitoyltransferase activity"/>
    <property type="evidence" value="ECO:0007669"/>
    <property type="project" value="UniProtKB-EC"/>
</dbReference>
<evidence type="ECO:0000256" key="4">
    <source>
        <dbReference type="ARBA" id="ARBA00022989"/>
    </source>
</evidence>
<protein>
    <recommendedName>
        <fullName evidence="7">Palmitoyltransferase</fullName>
        <ecNumber evidence="7">2.3.1.225</ecNumber>
    </recommendedName>
</protein>
<dbReference type="EC" id="2.3.1.225" evidence="7"/>
<dbReference type="Pfam" id="PF01529">
    <property type="entry name" value="DHHC"/>
    <property type="match status" value="1"/>
</dbReference>
<sequence>MWARCLNLYLSCCFSMVGVMLKLLGPLLVLLALSLITLITYTFFTYVLPLLEMSSSGKSVLVGTAVFFISQMIYNYIKAISTNPGTPPLYEDFKLDEVEKQNGEDDGKSRCNKCDRFKPPRCHHCSVCQRCVLKMDHHCPWINNCVGWYNYRYFMLFKLYLATLCFMVIIFFFPLFSQSLRKRRHARGSLELEGEPFVLMSVIVCVSISTALCMLGGFHVFLTLTNQTTIEFQSNMARKSQYAKRGQVFRNPYNLGWSRNFQQVFGPSAVGGLRWMLSWWAHPPSGNGMSFPSMGRFTE</sequence>
<evidence type="ECO:0000256" key="7">
    <source>
        <dbReference type="RuleBase" id="RU079119"/>
    </source>
</evidence>
<feature type="domain" description="Palmitoyltransferase DHHC" evidence="8">
    <location>
        <begin position="106"/>
        <end position="234"/>
    </location>
</feature>
<comment type="catalytic activity">
    <reaction evidence="7">
        <text>L-cysteinyl-[protein] + hexadecanoyl-CoA = S-hexadecanoyl-L-cysteinyl-[protein] + CoA</text>
        <dbReference type="Rhea" id="RHEA:36683"/>
        <dbReference type="Rhea" id="RHEA-COMP:10131"/>
        <dbReference type="Rhea" id="RHEA-COMP:11032"/>
        <dbReference type="ChEBI" id="CHEBI:29950"/>
        <dbReference type="ChEBI" id="CHEBI:57287"/>
        <dbReference type="ChEBI" id="CHEBI:57379"/>
        <dbReference type="ChEBI" id="CHEBI:74151"/>
        <dbReference type="EC" id="2.3.1.225"/>
    </reaction>
</comment>
<dbReference type="InterPro" id="IPR001594">
    <property type="entry name" value="Palmitoyltrfase_DHHC"/>
</dbReference>
<evidence type="ECO:0000256" key="5">
    <source>
        <dbReference type="ARBA" id="ARBA00023136"/>
    </source>
</evidence>
<keyword evidence="3 7" id="KW-0812">Transmembrane</keyword>